<name>A0AAD2JTY1_9CAUD</name>
<evidence type="ECO:0000313" key="2">
    <source>
        <dbReference type="Proteomes" id="UP001296230"/>
    </source>
</evidence>
<organism evidence="1 2">
    <name type="scientific">Klebsiella phage vB_Kpn_K10PH82C1</name>
    <dbReference type="NCBI Taxonomy" id="3071631"/>
    <lineage>
        <taxon>Viruses</taxon>
        <taxon>Duplodnaviria</taxon>
        <taxon>Heunggongvirae</taxon>
        <taxon>Uroviricota</taxon>
        <taxon>Caudoviricetes</taxon>
        <taxon>Autographivirales</taxon>
        <taxon>Autotranscriptaviridae</taxon>
        <taxon>Studiervirinae</taxon>
        <taxon>Benllochvirus</taxon>
        <taxon>Benllochvirus K10PH82C1</taxon>
    </lineage>
</organism>
<gene>
    <name evidence="1" type="ORF">K10PH82C1_LOCUS7</name>
</gene>
<keyword evidence="2" id="KW-1185">Reference proteome</keyword>
<dbReference type="Proteomes" id="UP001296230">
    <property type="component" value="Chromosome"/>
</dbReference>
<sequence>MFTSERKTMHKKPQVTYGISVGIMQMYRILMVLDNVGHDATMRKLKAWYQSQRIIAGVDTND</sequence>
<protein>
    <submittedName>
        <fullName evidence="1">Uncharacterized protein</fullName>
    </submittedName>
</protein>
<accession>A0AAD2JTY1</accession>
<evidence type="ECO:0000313" key="1">
    <source>
        <dbReference type="EMBL" id="CAK1344520.1"/>
    </source>
</evidence>
<dbReference type="EMBL" id="OY757061">
    <property type="protein sequence ID" value="CAK1344520.1"/>
    <property type="molecule type" value="Genomic_DNA"/>
</dbReference>
<proteinExistence type="predicted"/>
<reference evidence="1" key="1">
    <citation type="submission" date="2023-10" db="EMBL/GenBank/DDBJ databases">
        <authorList>
            <person name="Robby Concha-Eloko"/>
            <person name="Pilar Barberan- Martinez"/>
            <person name="Rafael Sanjuan"/>
            <person name="Pilar Domingo-Calap"/>
        </authorList>
    </citation>
    <scope>NUCLEOTIDE SEQUENCE</scope>
</reference>